<dbReference type="Pfam" id="PF13683">
    <property type="entry name" value="rve_3"/>
    <property type="match status" value="1"/>
</dbReference>
<proteinExistence type="predicted"/>
<dbReference type="InterPro" id="IPR001584">
    <property type="entry name" value="Integrase_cat-core"/>
</dbReference>
<dbReference type="InterPro" id="IPR012337">
    <property type="entry name" value="RNaseH-like_sf"/>
</dbReference>
<dbReference type="SUPFAM" id="SSF53098">
    <property type="entry name" value="Ribonuclease H-like"/>
    <property type="match status" value="1"/>
</dbReference>
<evidence type="ECO:0000259" key="1">
    <source>
        <dbReference type="PROSITE" id="PS50994"/>
    </source>
</evidence>
<dbReference type="Proteomes" id="UP001215231">
    <property type="component" value="Chromosome"/>
</dbReference>
<dbReference type="PROSITE" id="PS50994">
    <property type="entry name" value="INTEGRASE"/>
    <property type="match status" value="1"/>
</dbReference>
<protein>
    <submittedName>
        <fullName evidence="2">Transposase</fullName>
    </submittedName>
</protein>
<organism evidence="2 3">
    <name type="scientific">Thalassomonas haliotis</name>
    <dbReference type="NCBI Taxonomy" id="485448"/>
    <lineage>
        <taxon>Bacteria</taxon>
        <taxon>Pseudomonadati</taxon>
        <taxon>Pseudomonadota</taxon>
        <taxon>Gammaproteobacteria</taxon>
        <taxon>Alteromonadales</taxon>
        <taxon>Colwelliaceae</taxon>
        <taxon>Thalassomonas</taxon>
    </lineage>
</organism>
<reference evidence="2 3" key="1">
    <citation type="journal article" date="2022" name="Mar. Drugs">
        <title>Bioassay-Guided Fractionation Leads to the Detection of Cholic Acid Generated by the Rare Thalassomonas sp.</title>
        <authorList>
            <person name="Pheiffer F."/>
            <person name="Schneider Y.K."/>
            <person name="Hansen E.H."/>
            <person name="Andersen J.H."/>
            <person name="Isaksson J."/>
            <person name="Busche T."/>
            <person name="R C."/>
            <person name="Kalinowski J."/>
            <person name="Zyl L.V."/>
            <person name="Trindade M."/>
        </authorList>
    </citation>
    <scope>NUCLEOTIDE SEQUENCE [LARGE SCALE GENOMIC DNA]</scope>
    <source>
        <strain evidence="2 3">A5K-61T</strain>
    </source>
</reference>
<dbReference type="InterPro" id="IPR036397">
    <property type="entry name" value="RNaseH_sf"/>
</dbReference>
<sequence length="265" mass="30415">MPDKQTPQVSLARNRKKPQWVVDKVLYLKAVSDTGCGSVARLFNQRYGHKTTVSKSFVYEKLKANRYQLQVVKRQIKHKPARSVPVNHTWGIDLTQVKLSRKQKTVLGIIEHGSRVNLALSELPSKHSAQLLLALCRTIRQFGLPNAVRTDNEACFTSLFFTTALKLLGIKHQTTNLASPWENGRIERFFGTLKAKVRQVDFSGVCSLQPELDRFSFWYNHVRPHQNLAGYTPMEVWHNKANRHSDKAVWVNDWQGLLTGYYFPS</sequence>
<dbReference type="Gene3D" id="3.30.420.10">
    <property type="entry name" value="Ribonuclease H-like superfamily/Ribonuclease H"/>
    <property type="match status" value="1"/>
</dbReference>
<gene>
    <name evidence="2" type="ORF">H3N35_22785</name>
</gene>
<dbReference type="PANTHER" id="PTHR37984">
    <property type="entry name" value="PROTEIN CBG26694"/>
    <property type="match status" value="1"/>
</dbReference>
<dbReference type="RefSeq" id="WP_274051106.1">
    <property type="nucleotide sequence ID" value="NZ_CP059693.1"/>
</dbReference>
<name>A0ABY7VCA8_9GAMM</name>
<evidence type="ECO:0000313" key="3">
    <source>
        <dbReference type="Proteomes" id="UP001215231"/>
    </source>
</evidence>
<dbReference type="EMBL" id="CP059693">
    <property type="protein sequence ID" value="WDE11032.1"/>
    <property type="molecule type" value="Genomic_DNA"/>
</dbReference>
<dbReference type="InterPro" id="IPR050951">
    <property type="entry name" value="Retrovirus_Pol_polyprotein"/>
</dbReference>
<keyword evidence="3" id="KW-1185">Reference proteome</keyword>
<dbReference type="PANTHER" id="PTHR37984:SF5">
    <property type="entry name" value="PROTEIN NYNRIN-LIKE"/>
    <property type="match status" value="1"/>
</dbReference>
<accession>A0ABY7VCA8</accession>
<evidence type="ECO:0000313" key="2">
    <source>
        <dbReference type="EMBL" id="WDE11032.1"/>
    </source>
</evidence>
<feature type="domain" description="Integrase catalytic" evidence="1">
    <location>
        <begin position="81"/>
        <end position="241"/>
    </location>
</feature>